<comment type="caution">
    <text evidence="16">The sequence shown here is derived from an EMBL/GenBank/DDBJ whole genome shotgun (WGS) entry which is preliminary data.</text>
</comment>
<gene>
    <name evidence="16" type="ORF">Q5H94_13840</name>
</gene>
<dbReference type="Pfam" id="PF00593">
    <property type="entry name" value="TonB_dep_Rec_b-barrel"/>
    <property type="match status" value="1"/>
</dbReference>
<proteinExistence type="inferred from homology"/>
<evidence type="ECO:0000256" key="6">
    <source>
        <dbReference type="ARBA" id="ARBA00023004"/>
    </source>
</evidence>
<evidence type="ECO:0000259" key="14">
    <source>
        <dbReference type="Pfam" id="PF00593"/>
    </source>
</evidence>
<organism evidence="16 17">
    <name type="scientific">Sphingomonas immobilis</name>
    <dbReference type="NCBI Taxonomy" id="3063997"/>
    <lineage>
        <taxon>Bacteria</taxon>
        <taxon>Pseudomonadati</taxon>
        <taxon>Pseudomonadota</taxon>
        <taxon>Alphaproteobacteria</taxon>
        <taxon>Sphingomonadales</taxon>
        <taxon>Sphingomonadaceae</taxon>
        <taxon>Sphingomonas</taxon>
    </lineage>
</organism>
<keyword evidence="7" id="KW-0406">Ion transport</keyword>
<dbReference type="PANTHER" id="PTHR32552">
    <property type="entry name" value="FERRICHROME IRON RECEPTOR-RELATED"/>
    <property type="match status" value="1"/>
</dbReference>
<evidence type="ECO:0000256" key="5">
    <source>
        <dbReference type="ARBA" id="ARBA00022692"/>
    </source>
</evidence>
<protein>
    <submittedName>
        <fullName evidence="16">TonB-dependent receptor</fullName>
    </submittedName>
</protein>
<dbReference type="InterPro" id="IPR000531">
    <property type="entry name" value="Beta-barrel_TonB"/>
</dbReference>
<dbReference type="Pfam" id="PF07715">
    <property type="entry name" value="Plug"/>
    <property type="match status" value="1"/>
</dbReference>
<evidence type="ECO:0000256" key="2">
    <source>
        <dbReference type="ARBA" id="ARBA00022448"/>
    </source>
</evidence>
<keyword evidence="16" id="KW-0675">Receptor</keyword>
<keyword evidence="5 11" id="KW-0812">Transmembrane</keyword>
<keyword evidence="2 11" id="KW-0813">Transport</keyword>
<keyword evidence="17" id="KW-1185">Reference proteome</keyword>
<keyword evidence="8 12" id="KW-0798">TonB box</keyword>
<evidence type="ECO:0000256" key="13">
    <source>
        <dbReference type="SAM" id="SignalP"/>
    </source>
</evidence>
<evidence type="ECO:0000256" key="10">
    <source>
        <dbReference type="ARBA" id="ARBA00023237"/>
    </source>
</evidence>
<keyword evidence="6" id="KW-0408">Iron</keyword>
<evidence type="ECO:0000256" key="9">
    <source>
        <dbReference type="ARBA" id="ARBA00023136"/>
    </source>
</evidence>
<feature type="domain" description="TonB-dependent receptor plug" evidence="15">
    <location>
        <begin position="74"/>
        <end position="178"/>
    </location>
</feature>
<dbReference type="PANTHER" id="PTHR32552:SF81">
    <property type="entry name" value="TONB-DEPENDENT OUTER MEMBRANE RECEPTOR"/>
    <property type="match status" value="1"/>
</dbReference>
<dbReference type="Gene3D" id="2.40.170.20">
    <property type="entry name" value="TonB-dependent receptor, beta-barrel domain"/>
    <property type="match status" value="1"/>
</dbReference>
<dbReference type="InterPro" id="IPR036942">
    <property type="entry name" value="Beta-barrel_TonB_sf"/>
</dbReference>
<feature type="domain" description="TonB-dependent receptor-like beta-barrel" evidence="14">
    <location>
        <begin position="333"/>
        <end position="769"/>
    </location>
</feature>
<dbReference type="InterPro" id="IPR012910">
    <property type="entry name" value="Plug_dom"/>
</dbReference>
<dbReference type="EMBL" id="JAUQSZ010000009">
    <property type="protein sequence ID" value="MDO7843413.1"/>
    <property type="molecule type" value="Genomic_DNA"/>
</dbReference>
<dbReference type="InterPro" id="IPR039426">
    <property type="entry name" value="TonB-dep_rcpt-like"/>
</dbReference>
<comment type="similarity">
    <text evidence="11 12">Belongs to the TonB-dependent receptor family.</text>
</comment>
<evidence type="ECO:0000256" key="7">
    <source>
        <dbReference type="ARBA" id="ARBA00023065"/>
    </source>
</evidence>
<sequence>MSNFTTTPRGAKAALMRSAVSLAALAASATPAFAMDAPAATAAIEAPEAPAADQAESQVPGDIVVTARRKEESLQEVPLAISAITGEQLRAAGVRNIRDIAYLTPGVTINSGGAEYTTQPIIRGVVGLGGNSGVVSFIDAVPLPGAASVNVSMLDISRVEIVKGPVAALYGQNAYSGVINYVTRVPGNTFSLDAEATAASGDLYQFKGFVNVPVVSDLLAVSVAGNYENYGGGFRDSVNGNKTGGYEKKDVRASVNFTPTDRLSIAGSFYYGNDVFDVTPLVYATNNCGALSTNVNTRGQFTNYCGSLNFNPLEVASIPKNAGVAGNQREVFLGNVRAHYDIGYGDIGLLVGYQKSDTHRFNDFTGTRSGIPFVGSDGRTYNLLEYFGSDNNDKGWNAELRYTSPQNKPLRFAFGGFYQANDSYSNTIISVDGTPLPTGVTLVDPTALRYLTVNGAPANAAATASFSTTKSYSGFISADYDPFAGMTLSGEYRRGHATVDAYNTSGLTNPIVTLAPYTFSYDTDSYRLSAKYKITPHIMVYASYGQGVKPAGVNPRATIASERYYGAETSKTYELGFKSSFWNNRVQVNAAIFQIDSTNFQINGPSDDPTNAGLVIKNFGGARNRGFEFETSFRPNRFFGLHYGIAYVDPKFSAGTLDFSFGTICATTPYCDQSRVVRVTTASGATRLALNLAGLQLPRVSKLTASGGVDFNGDVTDTISWFGRADVRYESKQYAQQDDNAYYGERIGVNLRAGIKTEKYSITAYVDNLTNNQTPEQVLKLTRLNDFQGNLSGYLPLPRTYGVTVSASF</sequence>
<evidence type="ECO:0000313" key="16">
    <source>
        <dbReference type="EMBL" id="MDO7843413.1"/>
    </source>
</evidence>
<dbReference type="Proteomes" id="UP001176468">
    <property type="component" value="Unassembled WGS sequence"/>
</dbReference>
<keyword evidence="3 11" id="KW-1134">Transmembrane beta strand</keyword>
<keyword evidence="9 11" id="KW-0472">Membrane</keyword>
<feature type="chain" id="PRO_5047453476" evidence="13">
    <location>
        <begin position="35"/>
        <end position="809"/>
    </location>
</feature>
<feature type="signal peptide" evidence="13">
    <location>
        <begin position="1"/>
        <end position="34"/>
    </location>
</feature>
<dbReference type="PROSITE" id="PS52016">
    <property type="entry name" value="TONB_DEPENDENT_REC_3"/>
    <property type="match status" value="1"/>
</dbReference>
<reference evidence="16" key="1">
    <citation type="submission" date="2023-07" db="EMBL/GenBank/DDBJ databases">
        <authorList>
            <person name="Kim M.K."/>
        </authorList>
    </citation>
    <scope>NUCLEOTIDE SEQUENCE</scope>
    <source>
        <strain evidence="16">CA1-15</strain>
    </source>
</reference>
<keyword evidence="10 11" id="KW-0998">Cell outer membrane</keyword>
<evidence type="ECO:0000256" key="8">
    <source>
        <dbReference type="ARBA" id="ARBA00023077"/>
    </source>
</evidence>
<name>A0ABT9A0Q9_9SPHN</name>
<evidence type="ECO:0000256" key="4">
    <source>
        <dbReference type="ARBA" id="ARBA00022496"/>
    </source>
</evidence>
<evidence type="ECO:0000256" key="1">
    <source>
        <dbReference type="ARBA" id="ARBA00004571"/>
    </source>
</evidence>
<accession>A0ABT9A0Q9</accession>
<evidence type="ECO:0000256" key="12">
    <source>
        <dbReference type="RuleBase" id="RU003357"/>
    </source>
</evidence>
<keyword evidence="13" id="KW-0732">Signal</keyword>
<dbReference type="RefSeq" id="WP_304561867.1">
    <property type="nucleotide sequence ID" value="NZ_JAUQSZ010000009.1"/>
</dbReference>
<evidence type="ECO:0000256" key="11">
    <source>
        <dbReference type="PROSITE-ProRule" id="PRU01360"/>
    </source>
</evidence>
<comment type="subcellular location">
    <subcellularLocation>
        <location evidence="1 11">Cell outer membrane</location>
        <topology evidence="1 11">Multi-pass membrane protein</topology>
    </subcellularLocation>
</comment>
<dbReference type="SUPFAM" id="SSF56935">
    <property type="entry name" value="Porins"/>
    <property type="match status" value="1"/>
</dbReference>
<evidence type="ECO:0000313" key="17">
    <source>
        <dbReference type="Proteomes" id="UP001176468"/>
    </source>
</evidence>
<keyword evidence="4" id="KW-0410">Iron transport</keyword>
<evidence type="ECO:0000256" key="3">
    <source>
        <dbReference type="ARBA" id="ARBA00022452"/>
    </source>
</evidence>
<evidence type="ECO:0000259" key="15">
    <source>
        <dbReference type="Pfam" id="PF07715"/>
    </source>
</evidence>